<keyword evidence="15" id="KW-1185">Reference proteome</keyword>
<dbReference type="Pfam" id="PF13894">
    <property type="entry name" value="zf-C2H2_4"/>
    <property type="match status" value="1"/>
</dbReference>
<keyword evidence="8" id="KW-0238">DNA-binding</keyword>
<dbReference type="InterPro" id="IPR013087">
    <property type="entry name" value="Znf_C2H2_type"/>
</dbReference>
<dbReference type="SUPFAM" id="SSF57667">
    <property type="entry name" value="beta-beta-alpha zinc fingers"/>
    <property type="match status" value="3"/>
</dbReference>
<evidence type="ECO:0000256" key="11">
    <source>
        <dbReference type="PROSITE-ProRule" id="PRU00042"/>
    </source>
</evidence>
<dbReference type="InterPro" id="IPR036236">
    <property type="entry name" value="Znf_C2H2_sf"/>
</dbReference>
<organism evidence="14 15">
    <name type="scientific">Cynoglossus semilaevis</name>
    <name type="common">Tongue sole</name>
    <dbReference type="NCBI Taxonomy" id="244447"/>
    <lineage>
        <taxon>Eukaryota</taxon>
        <taxon>Metazoa</taxon>
        <taxon>Chordata</taxon>
        <taxon>Craniata</taxon>
        <taxon>Vertebrata</taxon>
        <taxon>Euteleostomi</taxon>
        <taxon>Actinopterygii</taxon>
        <taxon>Neopterygii</taxon>
        <taxon>Teleostei</taxon>
        <taxon>Neoteleostei</taxon>
        <taxon>Acanthomorphata</taxon>
        <taxon>Carangaria</taxon>
        <taxon>Pleuronectiformes</taxon>
        <taxon>Pleuronectoidei</taxon>
        <taxon>Cynoglossidae</taxon>
        <taxon>Cynoglossinae</taxon>
        <taxon>Cynoglossus</taxon>
    </lineage>
</organism>
<dbReference type="Proteomes" id="UP000265120">
    <property type="component" value="Chromosome 8"/>
</dbReference>
<keyword evidence="10" id="KW-0539">Nucleus</keyword>
<dbReference type="Ensembl" id="ENSCSET00000004689.1">
    <property type="protein sequence ID" value="ENSCSEP00000004633.1"/>
    <property type="gene ID" value="ENSCSEG00000003004.1"/>
</dbReference>
<keyword evidence="7" id="KW-0805">Transcription regulation</keyword>
<evidence type="ECO:0000256" key="8">
    <source>
        <dbReference type="ARBA" id="ARBA00023125"/>
    </source>
</evidence>
<keyword evidence="3" id="KW-0479">Metal-binding</keyword>
<feature type="domain" description="C2H2-type" evidence="13">
    <location>
        <begin position="260"/>
        <end position="287"/>
    </location>
</feature>
<sequence length="378" mass="43526">MTDVDLRLQPPADMDLSCEDLVLNPTKPFHCPICYRGFSYKKTMVRHLKKHPEEKSSYCCRLCQNSFCRKSDFIYHLRKHEGPKPYKCQYCEKSFEQKESLFAHRRKHVGESPNQTLSQNRDTELLVKPVIKAEKAKVVQDESSARTSPLTVTSYDSSEFEQESLQPLRLYQIQTVVDIDEDSAEELARNHLRTEPIRTVKPRSAEVELTDQLLPSAVALSEAGSDPNRLGPNQILCTRRTGQTTKVLVQFEEGTAEKPYKCPCCTKCFSLTKTLLRHVRIHTEDKQYECRFCGRIFCQKSELVSHTRVHTGERPYRAVATLRRSCLRWRRCRRHDPVSRPPPTSLRDRDGDGSLAFSKHRVPTSMVPNPPSYLEPSG</sequence>
<reference evidence="14 15" key="1">
    <citation type="journal article" date="2014" name="Nat. Genet.">
        <title>Whole-genome sequence of a flatfish provides insights into ZW sex chromosome evolution and adaptation to a benthic lifestyle.</title>
        <authorList>
            <person name="Chen S."/>
            <person name="Zhang G."/>
            <person name="Shao C."/>
            <person name="Huang Q."/>
            <person name="Liu G."/>
            <person name="Zhang P."/>
            <person name="Song W."/>
            <person name="An N."/>
            <person name="Chalopin D."/>
            <person name="Volff J.N."/>
            <person name="Hong Y."/>
            <person name="Li Q."/>
            <person name="Sha Z."/>
            <person name="Zhou H."/>
            <person name="Xie M."/>
            <person name="Yu Q."/>
            <person name="Liu Y."/>
            <person name="Xiang H."/>
            <person name="Wang N."/>
            <person name="Wu K."/>
            <person name="Yang C."/>
            <person name="Zhou Q."/>
            <person name="Liao X."/>
            <person name="Yang L."/>
            <person name="Hu Q."/>
            <person name="Zhang J."/>
            <person name="Meng L."/>
            <person name="Jin L."/>
            <person name="Tian Y."/>
            <person name="Lian J."/>
            <person name="Yang J."/>
            <person name="Miao G."/>
            <person name="Liu S."/>
            <person name="Liang Z."/>
            <person name="Yan F."/>
            <person name="Li Y."/>
            <person name="Sun B."/>
            <person name="Zhang H."/>
            <person name="Zhang J."/>
            <person name="Zhu Y."/>
            <person name="Du M."/>
            <person name="Zhao Y."/>
            <person name="Schartl M."/>
            <person name="Tang Q."/>
            <person name="Wang J."/>
        </authorList>
    </citation>
    <scope>NUCLEOTIDE SEQUENCE</scope>
</reference>
<dbReference type="GO" id="GO:0003677">
    <property type="term" value="F:DNA binding"/>
    <property type="evidence" value="ECO:0007669"/>
    <property type="project" value="UniProtKB-KW"/>
</dbReference>
<dbReference type="Pfam" id="PF00096">
    <property type="entry name" value="zf-C2H2"/>
    <property type="match status" value="2"/>
</dbReference>
<reference evidence="14" key="2">
    <citation type="submission" date="2025-08" db="UniProtKB">
        <authorList>
            <consortium name="Ensembl"/>
        </authorList>
    </citation>
    <scope>IDENTIFICATION</scope>
</reference>
<dbReference type="PROSITE" id="PS50157">
    <property type="entry name" value="ZINC_FINGER_C2H2_2"/>
    <property type="match status" value="5"/>
</dbReference>
<dbReference type="GO" id="GO:0010468">
    <property type="term" value="P:regulation of gene expression"/>
    <property type="evidence" value="ECO:0007669"/>
    <property type="project" value="TreeGrafter"/>
</dbReference>
<evidence type="ECO:0000256" key="9">
    <source>
        <dbReference type="ARBA" id="ARBA00023163"/>
    </source>
</evidence>
<evidence type="ECO:0000313" key="14">
    <source>
        <dbReference type="Ensembl" id="ENSCSEP00000004633.1"/>
    </source>
</evidence>
<dbReference type="PROSITE" id="PS00028">
    <property type="entry name" value="ZINC_FINGER_C2H2_1"/>
    <property type="match status" value="5"/>
</dbReference>
<dbReference type="GO" id="GO:0008270">
    <property type="term" value="F:zinc ion binding"/>
    <property type="evidence" value="ECO:0007669"/>
    <property type="project" value="UniProtKB-KW"/>
</dbReference>
<evidence type="ECO:0000256" key="6">
    <source>
        <dbReference type="ARBA" id="ARBA00022833"/>
    </source>
</evidence>
<dbReference type="GO" id="GO:0005634">
    <property type="term" value="C:nucleus"/>
    <property type="evidence" value="ECO:0007669"/>
    <property type="project" value="UniProtKB-SubCell"/>
</dbReference>
<dbReference type="PANTHER" id="PTHR16515:SF49">
    <property type="entry name" value="GASTRULA ZINC FINGER PROTEIN XLCGF49.1-LIKE-RELATED"/>
    <property type="match status" value="1"/>
</dbReference>
<evidence type="ECO:0000256" key="12">
    <source>
        <dbReference type="SAM" id="MobiDB-lite"/>
    </source>
</evidence>
<dbReference type="PANTHER" id="PTHR16515">
    <property type="entry name" value="PR DOMAIN ZINC FINGER PROTEIN"/>
    <property type="match status" value="1"/>
</dbReference>
<evidence type="ECO:0000256" key="7">
    <source>
        <dbReference type="ARBA" id="ARBA00023015"/>
    </source>
</evidence>
<dbReference type="SMART" id="SM00355">
    <property type="entry name" value="ZnF_C2H2"/>
    <property type="match status" value="5"/>
</dbReference>
<dbReference type="FunFam" id="3.30.160.60:FF:001498">
    <property type="entry name" value="Zinc finger protein 404"/>
    <property type="match status" value="1"/>
</dbReference>
<feature type="domain" description="C2H2-type" evidence="13">
    <location>
        <begin position="58"/>
        <end position="85"/>
    </location>
</feature>
<reference evidence="14" key="3">
    <citation type="submission" date="2025-09" db="UniProtKB">
        <authorList>
            <consortium name="Ensembl"/>
        </authorList>
    </citation>
    <scope>IDENTIFICATION</scope>
</reference>
<dbReference type="FunFam" id="3.30.160.60:FF:002343">
    <property type="entry name" value="Zinc finger protein 33A"/>
    <property type="match status" value="1"/>
</dbReference>
<evidence type="ECO:0000256" key="1">
    <source>
        <dbReference type="ARBA" id="ARBA00004123"/>
    </source>
</evidence>
<keyword evidence="6" id="KW-0862">Zinc</keyword>
<keyword evidence="5 11" id="KW-0863">Zinc-finger</keyword>
<evidence type="ECO:0000259" key="13">
    <source>
        <dbReference type="PROSITE" id="PS50157"/>
    </source>
</evidence>
<keyword evidence="9" id="KW-0804">Transcription</keyword>
<proteinExistence type="inferred from homology"/>
<protein>
    <recommendedName>
        <fullName evidence="13">C2H2-type domain-containing protein</fullName>
    </recommendedName>
</protein>
<dbReference type="InterPro" id="IPR050331">
    <property type="entry name" value="Zinc_finger"/>
</dbReference>
<evidence type="ECO:0000256" key="4">
    <source>
        <dbReference type="ARBA" id="ARBA00022737"/>
    </source>
</evidence>
<evidence type="ECO:0000313" key="15">
    <source>
        <dbReference type="Proteomes" id="UP000265120"/>
    </source>
</evidence>
<name>A0A3P8UN44_CYNSE</name>
<dbReference type="InParanoid" id="A0A3P8UN44"/>
<feature type="compositionally biased region" description="Pro residues" evidence="12">
    <location>
        <begin position="368"/>
        <end position="378"/>
    </location>
</feature>
<comment type="subcellular location">
    <subcellularLocation>
        <location evidence="1">Nucleus</location>
    </subcellularLocation>
</comment>
<evidence type="ECO:0000256" key="5">
    <source>
        <dbReference type="ARBA" id="ARBA00022771"/>
    </source>
</evidence>
<dbReference type="Gene3D" id="3.30.160.60">
    <property type="entry name" value="Classic Zinc Finger"/>
    <property type="match status" value="5"/>
</dbReference>
<dbReference type="GeneTree" id="ENSGT00940000157046"/>
<evidence type="ECO:0000256" key="2">
    <source>
        <dbReference type="ARBA" id="ARBA00006991"/>
    </source>
</evidence>
<comment type="similarity">
    <text evidence="2">Belongs to the krueppel C2H2-type zinc-finger protein family.</text>
</comment>
<feature type="domain" description="C2H2-type" evidence="13">
    <location>
        <begin position="288"/>
        <end position="315"/>
    </location>
</feature>
<keyword evidence="4" id="KW-0677">Repeat</keyword>
<feature type="domain" description="C2H2-type" evidence="13">
    <location>
        <begin position="29"/>
        <end position="56"/>
    </location>
</feature>
<feature type="region of interest" description="Disordered" evidence="12">
    <location>
        <begin position="338"/>
        <end position="378"/>
    </location>
</feature>
<dbReference type="AlphaFoldDB" id="A0A3P8UN44"/>
<dbReference type="FunFam" id="3.30.160.60:FF:001156">
    <property type="entry name" value="Zinc finger protein 407"/>
    <property type="match status" value="1"/>
</dbReference>
<accession>A0A3P8UN44</accession>
<feature type="domain" description="C2H2-type" evidence="13">
    <location>
        <begin position="86"/>
        <end position="113"/>
    </location>
</feature>
<evidence type="ECO:0000256" key="10">
    <source>
        <dbReference type="ARBA" id="ARBA00023242"/>
    </source>
</evidence>
<evidence type="ECO:0000256" key="3">
    <source>
        <dbReference type="ARBA" id="ARBA00022723"/>
    </source>
</evidence>